<dbReference type="GO" id="GO:0051604">
    <property type="term" value="P:protein maturation"/>
    <property type="evidence" value="ECO:0007669"/>
    <property type="project" value="UniProtKB-UniRule"/>
</dbReference>
<organism evidence="3 4">
    <name type="scientific">Anaerosacchariphilus polymeriproducens</name>
    <dbReference type="NCBI Taxonomy" id="1812858"/>
    <lineage>
        <taxon>Bacteria</taxon>
        <taxon>Bacillati</taxon>
        <taxon>Bacillota</taxon>
        <taxon>Clostridia</taxon>
        <taxon>Lachnospirales</taxon>
        <taxon>Lachnospiraceae</taxon>
        <taxon>Anaerosacchariphilus</taxon>
    </lineage>
</organism>
<dbReference type="EMBL" id="QRCT01000016">
    <property type="protein sequence ID" value="RDU24082.1"/>
    <property type="molecule type" value="Genomic_DNA"/>
</dbReference>
<dbReference type="Pfam" id="PF01969">
    <property type="entry name" value="Ni_insertion"/>
    <property type="match status" value="1"/>
</dbReference>
<dbReference type="PANTHER" id="PTHR36566">
    <property type="entry name" value="NICKEL INSERTION PROTEIN-RELATED"/>
    <property type="match status" value="1"/>
</dbReference>
<keyword evidence="1 2" id="KW-0533">Nickel</keyword>
<dbReference type="GO" id="GO:0016829">
    <property type="term" value="F:lyase activity"/>
    <property type="evidence" value="ECO:0007669"/>
    <property type="project" value="UniProtKB-UniRule"/>
</dbReference>
<sequence>MTVGAFLDLGVEKDYLQKVLEELPLSGYEIEIKKETKKSIEGTAFRVILKEEPVSHRNLTDIYHIIDEANLSDRVKQSAKGIFEIVAKAEAKAHGISIEKVHFHEVGAIDSIIDIIAAAVCVERLGIEHVAVSVLYEGQGYTECQHGKIPVPVPAVVNIIQEYNLPIQITNCQGEMVTPTGAAIAAYLKNLEQHSYEGKIERVGIGIGCKEFEHANILRAMIIEENKNSEGDLWILESNIDDSTGETLSYTMEKLFQAGARDVYYIPIFMKKNRPAYLLNVICQMSEIETMEGIIFYQTTTIGIRKFPIKRRILDRKMLTVNTQFGITKAKICYFEEQTFCYPEYESVRNICEAHNIDFQSAYAMIQDNAIQQLEDNIR</sequence>
<dbReference type="PANTHER" id="PTHR36566:SF1">
    <property type="entry name" value="PYRIDINIUM-3,5-BISTHIOCARBOXYLIC ACID MONONUCLEOTIDE NICKEL INSERTION PROTEIN"/>
    <property type="match status" value="1"/>
</dbReference>
<keyword evidence="2" id="KW-0456">Lyase</keyword>
<evidence type="ECO:0000256" key="2">
    <source>
        <dbReference type="HAMAP-Rule" id="MF_01074"/>
    </source>
</evidence>
<accession>A0A371AX46</accession>
<dbReference type="Gene3D" id="3.30.70.1380">
    <property type="entry name" value="Transcriptional regulatory protein pf0864 domain like"/>
    <property type="match status" value="1"/>
</dbReference>
<dbReference type="NCBIfam" id="TIGR00299">
    <property type="entry name" value="nickel pincer cofactor biosynthesis protein LarC"/>
    <property type="match status" value="1"/>
</dbReference>
<gene>
    <name evidence="2 3" type="primary">larC</name>
    <name evidence="3" type="ORF">DWV06_06920</name>
</gene>
<dbReference type="HAMAP" id="MF_01074">
    <property type="entry name" value="LarC"/>
    <property type="match status" value="1"/>
</dbReference>
<keyword evidence="4" id="KW-1185">Reference proteome</keyword>
<dbReference type="OrthoDB" id="9765625at2"/>
<dbReference type="GO" id="GO:0016151">
    <property type="term" value="F:nickel cation binding"/>
    <property type="evidence" value="ECO:0007669"/>
    <property type="project" value="UniProtKB-UniRule"/>
</dbReference>
<dbReference type="EC" id="4.99.1.12" evidence="2"/>
<comment type="catalytic activity">
    <reaction evidence="2">
        <text>Ni(II)-pyridinium-3,5-bisthiocarboxylate mononucleotide = pyridinium-3,5-bisthiocarboxylate mononucleotide + Ni(2+)</text>
        <dbReference type="Rhea" id="RHEA:54784"/>
        <dbReference type="ChEBI" id="CHEBI:49786"/>
        <dbReference type="ChEBI" id="CHEBI:137372"/>
        <dbReference type="ChEBI" id="CHEBI:137373"/>
        <dbReference type="EC" id="4.99.1.12"/>
    </reaction>
</comment>
<dbReference type="Proteomes" id="UP000255036">
    <property type="component" value="Unassembled WGS sequence"/>
</dbReference>
<reference evidence="3 4" key="1">
    <citation type="submission" date="2018-07" db="EMBL/GenBank/DDBJ databases">
        <title>Anaerosacharophilus polymeroproducens gen. nov. sp. nov., an anaerobic bacterium isolated from salt field.</title>
        <authorList>
            <person name="Kim W."/>
            <person name="Yang S.-H."/>
            <person name="Oh J."/>
            <person name="Lee J.-H."/>
            <person name="Kwon K.K."/>
        </authorList>
    </citation>
    <scope>NUCLEOTIDE SEQUENCE [LARGE SCALE GENOMIC DNA]</scope>
    <source>
        <strain evidence="3 4">MCWD5</strain>
    </source>
</reference>
<comment type="similarity">
    <text evidence="2">Belongs to the LarC family.</text>
</comment>
<name>A0A371AX46_9FIRM</name>
<evidence type="ECO:0000313" key="4">
    <source>
        <dbReference type="Proteomes" id="UP000255036"/>
    </source>
</evidence>
<dbReference type="InterPro" id="IPR002822">
    <property type="entry name" value="Ni_insertion"/>
</dbReference>
<comment type="function">
    <text evidence="2">Involved in the biosynthesis of a nickel-pincer cofactor ((SCS)Ni(II) pincer complex). Binds Ni(2+), and functions in nickel delivery to pyridinium-3,5-bisthiocarboxylic acid mononucleotide (P2TMN), to form the mature cofactor. Is thus probably required for the activation of nickel-pincer cofactor-dependent enzymes.</text>
</comment>
<evidence type="ECO:0000256" key="1">
    <source>
        <dbReference type="ARBA" id="ARBA00022596"/>
    </source>
</evidence>
<evidence type="ECO:0000313" key="3">
    <source>
        <dbReference type="EMBL" id="RDU24082.1"/>
    </source>
</evidence>
<protein>
    <recommendedName>
        <fullName evidence="2">Pyridinium-3,5-bisthiocarboxylic acid mononucleotide nickel insertion protein</fullName>
        <shortName evidence="2">P2TMN nickel insertion protein</shortName>
        <ecNumber evidence="2">4.99.1.12</ecNumber>
    </recommendedName>
    <alternativeName>
        <fullName evidence="2">Nickel-pincer cofactor biosynthesis protein LarC</fullName>
    </alternativeName>
</protein>
<dbReference type="AlphaFoldDB" id="A0A371AX46"/>
<comment type="caution">
    <text evidence="3">The sequence shown here is derived from an EMBL/GenBank/DDBJ whole genome shotgun (WGS) entry which is preliminary data.</text>
</comment>
<proteinExistence type="inferred from homology"/>